<dbReference type="Proteomes" id="UP000005707">
    <property type="component" value="Unassembled WGS sequence"/>
</dbReference>
<accession>F7PUV5</accession>
<reference evidence="1 2" key="2">
    <citation type="journal article" date="2013" name="PLoS ONE">
        <title>INDIGO - INtegrated Data Warehouse of MIcrobial GenOmes with Examples from the Red Sea Extremophiles.</title>
        <authorList>
            <person name="Alam I."/>
            <person name="Antunes A."/>
            <person name="Kamau A.A."/>
            <person name="Ba Alawi W."/>
            <person name="Kalkatawi M."/>
            <person name="Stingl U."/>
            <person name="Bajic V.B."/>
        </authorList>
    </citation>
    <scope>NUCLEOTIDE SEQUENCE [LARGE SCALE GENOMIC DNA]</scope>
    <source>
        <strain evidence="1 2">SSD-17B</strain>
    </source>
</reference>
<protein>
    <submittedName>
        <fullName evidence="1">Uncharacterized protein</fullName>
    </submittedName>
</protein>
<evidence type="ECO:0000313" key="2">
    <source>
        <dbReference type="Proteomes" id="UP000005707"/>
    </source>
</evidence>
<dbReference type="InParanoid" id="F7PUV5"/>
<evidence type="ECO:0000313" key="1">
    <source>
        <dbReference type="EMBL" id="ERJ11046.1"/>
    </source>
</evidence>
<reference evidence="1 2" key="1">
    <citation type="journal article" date="2011" name="J. Bacteriol.">
        <title>Genome sequence of Haloplasma contractile, an unusual contractile bacterium from a deep-sea anoxic brine lake.</title>
        <authorList>
            <person name="Antunes A."/>
            <person name="Alam I."/>
            <person name="El Dorry H."/>
            <person name="Siam R."/>
            <person name="Robertson A."/>
            <person name="Bajic V.B."/>
            <person name="Stingl U."/>
        </authorList>
    </citation>
    <scope>NUCLEOTIDE SEQUENCE [LARGE SCALE GENOMIC DNA]</scope>
    <source>
        <strain evidence="1 2">SSD-17B</strain>
    </source>
</reference>
<dbReference type="RefSeq" id="WP_008824736.1">
    <property type="nucleotide sequence ID" value="NZ_AFNU02000018.1"/>
</dbReference>
<dbReference type="OrthoDB" id="573695at2"/>
<gene>
    <name evidence="1" type="ORF">HLPCO_002937</name>
</gene>
<dbReference type="STRING" id="1033810.HLPCO_002937"/>
<dbReference type="AlphaFoldDB" id="F7PUV5"/>
<comment type="caution">
    <text evidence="1">The sequence shown here is derived from an EMBL/GenBank/DDBJ whole genome shotgun (WGS) entry which is preliminary data.</text>
</comment>
<proteinExistence type="predicted"/>
<dbReference type="EMBL" id="AFNU02000018">
    <property type="protein sequence ID" value="ERJ11046.1"/>
    <property type="molecule type" value="Genomic_DNA"/>
</dbReference>
<keyword evidence="2" id="KW-1185">Reference proteome</keyword>
<dbReference type="eggNOG" id="ENOG5033M2P">
    <property type="taxonomic scope" value="Bacteria"/>
</dbReference>
<sequence>MKLETLKKHKPTEEWKERMNGLEDAFLDEIFTEENIHETEKILDHFINSLIKLGEDPKQDDIKKSVNDVLKQLEITNERYGSFIDSMESEELLNFIELAASIAGLDYDQETVDEWAEQI</sequence>
<name>F7PUV5_9MOLU</name>
<organism evidence="1 2">
    <name type="scientific">Haloplasma contractile SSD-17B</name>
    <dbReference type="NCBI Taxonomy" id="1033810"/>
    <lineage>
        <taxon>Bacteria</taxon>
        <taxon>Bacillati</taxon>
        <taxon>Mycoplasmatota</taxon>
        <taxon>Mollicutes</taxon>
        <taxon>Haloplasmatales</taxon>
        <taxon>Haloplasmataceae</taxon>
        <taxon>Haloplasma</taxon>
    </lineage>
</organism>